<keyword evidence="9" id="KW-0143">Chaperone</keyword>
<dbReference type="PANTHER" id="PTHR22747">
    <property type="entry name" value="NUCLEOPLASMIN"/>
    <property type="match status" value="1"/>
</dbReference>
<evidence type="ECO:0000313" key="15">
    <source>
        <dbReference type="Proteomes" id="UP000694554"/>
    </source>
</evidence>
<evidence type="ECO:0000256" key="7">
    <source>
        <dbReference type="ARBA" id="ARBA00022553"/>
    </source>
</evidence>
<keyword evidence="15" id="KW-1185">Reference proteome</keyword>
<reference evidence="14" key="1">
    <citation type="submission" date="2019-08" db="EMBL/GenBank/DDBJ databases">
        <title>Phocoena sinus (Vaquita) genome, mPhoSin1, primary haplotype.</title>
        <authorList>
            <person name="Morin P."/>
            <person name="Mountcastle J."/>
            <person name="Fungtammasan C."/>
            <person name="Rhie A."/>
            <person name="Rojas-Bracho L."/>
            <person name="Smith C.R."/>
            <person name="Taylor B.L."/>
            <person name="Gulland F.M.D."/>
            <person name="Musser W."/>
            <person name="Houck M."/>
            <person name="Haase B."/>
            <person name="Paez S."/>
            <person name="Howe K."/>
            <person name="Torrance J."/>
            <person name="Formenti G."/>
            <person name="Phillippy A."/>
            <person name="Ryder O."/>
            <person name="Jarvis E.D."/>
            <person name="Fedrigo O."/>
        </authorList>
    </citation>
    <scope>NUCLEOTIDE SEQUENCE [LARGE SCALE GENOMIC DNA]</scope>
</reference>
<comment type="subcellular location">
    <subcellularLocation>
        <location evidence="1">Cytoplasm</location>
    </subcellularLocation>
    <subcellularLocation>
        <location evidence="2">Nucleus</location>
        <location evidence="2">Nucleolus</location>
    </subcellularLocation>
    <subcellularLocation>
        <location evidence="3">Nucleus</location>
        <location evidence="3">Nucleoplasm</location>
    </subcellularLocation>
</comment>
<feature type="compositionally biased region" description="Acidic residues" evidence="11">
    <location>
        <begin position="111"/>
        <end position="132"/>
    </location>
</feature>
<dbReference type="Pfam" id="PF03066">
    <property type="entry name" value="Nucleoplasmin"/>
    <property type="match status" value="1"/>
</dbReference>
<evidence type="ECO:0000256" key="9">
    <source>
        <dbReference type="ARBA" id="ARBA00023186"/>
    </source>
</evidence>
<evidence type="ECO:0000313" key="14">
    <source>
        <dbReference type="Ensembl" id="ENSPSNP00000005100.1"/>
    </source>
</evidence>
<feature type="compositionally biased region" description="Basic and acidic residues" evidence="11">
    <location>
        <begin position="167"/>
        <end position="179"/>
    </location>
</feature>
<evidence type="ECO:0000256" key="8">
    <source>
        <dbReference type="ARBA" id="ARBA00022884"/>
    </source>
</evidence>
<feature type="region of interest" description="Disordered" evidence="11">
    <location>
        <begin position="100"/>
        <end position="194"/>
    </location>
</feature>
<dbReference type="GO" id="GO:0003682">
    <property type="term" value="F:chromatin binding"/>
    <property type="evidence" value="ECO:0007669"/>
    <property type="project" value="TreeGrafter"/>
</dbReference>
<evidence type="ECO:0000256" key="3">
    <source>
        <dbReference type="ARBA" id="ARBA00004642"/>
    </source>
</evidence>
<evidence type="ECO:0000256" key="5">
    <source>
        <dbReference type="ARBA" id="ARBA00020749"/>
    </source>
</evidence>
<dbReference type="InterPro" id="IPR004301">
    <property type="entry name" value="Nucleoplasmin"/>
</dbReference>
<feature type="compositionally biased region" description="Polar residues" evidence="11">
    <location>
        <begin position="147"/>
        <end position="166"/>
    </location>
</feature>
<dbReference type="GO" id="GO:0000055">
    <property type="term" value="P:ribosomal large subunit export from nucleus"/>
    <property type="evidence" value="ECO:0007669"/>
    <property type="project" value="TreeGrafter"/>
</dbReference>
<evidence type="ECO:0000256" key="2">
    <source>
        <dbReference type="ARBA" id="ARBA00004604"/>
    </source>
</evidence>
<dbReference type="InterPro" id="IPR032569">
    <property type="entry name" value="NPM1_C"/>
</dbReference>
<dbReference type="FunFam" id="1.10.10.2100:FF:000001">
    <property type="entry name" value="Nucleophosmin 1"/>
    <property type="match status" value="1"/>
</dbReference>
<comment type="similarity">
    <text evidence="4">Belongs to the nucleoplasmin family.</text>
</comment>
<dbReference type="GeneTree" id="ENSGT00940000153052"/>
<keyword evidence="10" id="KW-0539">Nucleus</keyword>
<dbReference type="GO" id="GO:0045944">
    <property type="term" value="P:positive regulation of transcription by RNA polymerase II"/>
    <property type="evidence" value="ECO:0007669"/>
    <property type="project" value="TreeGrafter"/>
</dbReference>
<keyword evidence="8" id="KW-0694">RNA-binding</keyword>
<feature type="compositionally biased region" description="Basic and acidic residues" evidence="11">
    <location>
        <begin position="133"/>
        <end position="145"/>
    </location>
</feature>
<dbReference type="GO" id="GO:0042393">
    <property type="term" value="F:histone binding"/>
    <property type="evidence" value="ECO:0007669"/>
    <property type="project" value="TreeGrafter"/>
</dbReference>
<evidence type="ECO:0000256" key="11">
    <source>
        <dbReference type="SAM" id="MobiDB-lite"/>
    </source>
</evidence>
<dbReference type="GO" id="GO:0005730">
    <property type="term" value="C:nucleolus"/>
    <property type="evidence" value="ECO:0007669"/>
    <property type="project" value="UniProtKB-SubCell"/>
</dbReference>
<dbReference type="GO" id="GO:0006338">
    <property type="term" value="P:chromatin remodeling"/>
    <property type="evidence" value="ECO:0007669"/>
    <property type="project" value="TreeGrafter"/>
</dbReference>
<evidence type="ECO:0000259" key="12">
    <source>
        <dbReference type="Pfam" id="PF03066"/>
    </source>
</evidence>
<evidence type="ECO:0000256" key="4">
    <source>
        <dbReference type="ARBA" id="ARBA00010744"/>
    </source>
</evidence>
<dbReference type="GO" id="GO:0010824">
    <property type="term" value="P:regulation of centrosome duplication"/>
    <property type="evidence" value="ECO:0007669"/>
    <property type="project" value="TreeGrafter"/>
</dbReference>
<proteinExistence type="inferred from homology"/>
<dbReference type="InterPro" id="IPR036824">
    <property type="entry name" value="Nucleoplasmin_core_dom_sf"/>
</dbReference>
<dbReference type="GO" id="GO:0000056">
    <property type="term" value="P:ribosomal small subunit export from nucleus"/>
    <property type="evidence" value="ECO:0007669"/>
    <property type="project" value="TreeGrafter"/>
</dbReference>
<dbReference type="GO" id="GO:0042274">
    <property type="term" value="P:ribosomal small subunit biogenesis"/>
    <property type="evidence" value="ECO:0007669"/>
    <property type="project" value="TreeGrafter"/>
</dbReference>
<dbReference type="Gene3D" id="1.10.10.2100">
    <property type="match status" value="1"/>
</dbReference>
<dbReference type="GO" id="GO:0042273">
    <property type="term" value="P:ribosomal large subunit biogenesis"/>
    <property type="evidence" value="ECO:0007669"/>
    <property type="project" value="TreeGrafter"/>
</dbReference>
<dbReference type="GO" id="GO:1990904">
    <property type="term" value="C:ribonucleoprotein complex"/>
    <property type="evidence" value="ECO:0007669"/>
    <property type="project" value="TreeGrafter"/>
</dbReference>
<keyword evidence="6" id="KW-0963">Cytoplasm</keyword>
<dbReference type="PANTHER" id="PTHR22747:SF28">
    <property type="entry name" value="NUCLEOPHOSMIN"/>
    <property type="match status" value="1"/>
</dbReference>
<dbReference type="GO" id="GO:0042802">
    <property type="term" value="F:identical protein binding"/>
    <property type="evidence" value="ECO:0007669"/>
    <property type="project" value="UniProtKB-ARBA"/>
</dbReference>
<evidence type="ECO:0000256" key="1">
    <source>
        <dbReference type="ARBA" id="ARBA00004496"/>
    </source>
</evidence>
<dbReference type="GO" id="GO:0005654">
    <property type="term" value="C:nucleoplasm"/>
    <property type="evidence" value="ECO:0007669"/>
    <property type="project" value="UniProtKB-SubCell"/>
</dbReference>
<name>A0A8C9B507_PHOSS</name>
<accession>A0A8C9B507</accession>
<organism evidence="14 15">
    <name type="scientific">Phocoena sinus</name>
    <name type="common">Vaquita</name>
    <dbReference type="NCBI Taxonomy" id="42100"/>
    <lineage>
        <taxon>Eukaryota</taxon>
        <taxon>Metazoa</taxon>
        <taxon>Chordata</taxon>
        <taxon>Craniata</taxon>
        <taxon>Vertebrata</taxon>
        <taxon>Euteleostomi</taxon>
        <taxon>Mammalia</taxon>
        <taxon>Eutheria</taxon>
        <taxon>Laurasiatheria</taxon>
        <taxon>Artiodactyla</taxon>
        <taxon>Whippomorpha</taxon>
        <taxon>Cetacea</taxon>
        <taxon>Odontoceti</taxon>
        <taxon>Phocoenidae</taxon>
        <taxon>Phocoena</taxon>
    </lineage>
</organism>
<dbReference type="GO" id="GO:0005737">
    <property type="term" value="C:cytoplasm"/>
    <property type="evidence" value="ECO:0007669"/>
    <property type="project" value="UniProtKB-SubCell"/>
</dbReference>
<dbReference type="GO" id="GO:0003723">
    <property type="term" value="F:RNA binding"/>
    <property type="evidence" value="ECO:0007669"/>
    <property type="project" value="UniProtKB-KW"/>
</dbReference>
<evidence type="ECO:0000256" key="6">
    <source>
        <dbReference type="ARBA" id="ARBA00022490"/>
    </source>
</evidence>
<dbReference type="InterPro" id="IPR024057">
    <property type="entry name" value="Nucleoplasmin_core_dom"/>
</dbReference>
<reference evidence="14" key="2">
    <citation type="submission" date="2025-08" db="UniProtKB">
        <authorList>
            <consortium name="Ensembl"/>
        </authorList>
    </citation>
    <scope>IDENTIFICATION</scope>
</reference>
<dbReference type="Pfam" id="PF16276">
    <property type="entry name" value="NPM1-C"/>
    <property type="match status" value="1"/>
</dbReference>
<sequence length="238" mass="26811">MEDLMDMDMSPLRTQNYLFSCELKADKDYHCKVVNDERAGAKDELHVVEAEEMNYEGSPVKVTLATLKMSVQPTVSLGGFEITPPVVLWLKSFCPRSGSKFPRKKVKLAADEDEDDDEDDADDDNFNDEEAEEKSPVKRSVRDTPAKNAQKSNQNGKDSKPSTPRSKGQESFKKQEKTPKTPKGPSSVEDIKAKMQASIEKGGSLPKVEAKFSNYVKNCFQMTDQEATQDLWQWSKFL</sequence>
<evidence type="ECO:0000256" key="10">
    <source>
        <dbReference type="ARBA" id="ARBA00023242"/>
    </source>
</evidence>
<dbReference type="Proteomes" id="UP000694554">
    <property type="component" value="Chromosome 7"/>
</dbReference>
<dbReference type="SUPFAM" id="SSF69203">
    <property type="entry name" value="Nucleoplasmin-like core domain"/>
    <property type="match status" value="1"/>
</dbReference>
<feature type="domain" description="Nucleoplasmin core" evidence="12">
    <location>
        <begin position="39"/>
        <end position="92"/>
    </location>
</feature>
<keyword evidence="7" id="KW-0597">Phosphoprotein</keyword>
<feature type="domain" description="Nucleophosmin C-terminal" evidence="13">
    <location>
        <begin position="189"/>
        <end position="236"/>
    </location>
</feature>
<dbReference type="GO" id="GO:0005813">
    <property type="term" value="C:centrosome"/>
    <property type="evidence" value="ECO:0007669"/>
    <property type="project" value="TreeGrafter"/>
</dbReference>
<dbReference type="AlphaFoldDB" id="A0A8C9B507"/>
<reference evidence="14" key="3">
    <citation type="submission" date="2025-09" db="UniProtKB">
        <authorList>
            <consortium name="Ensembl"/>
        </authorList>
    </citation>
    <scope>IDENTIFICATION</scope>
</reference>
<dbReference type="Gene3D" id="2.60.120.340">
    <property type="entry name" value="Nucleoplasmin core domain"/>
    <property type="match status" value="1"/>
</dbReference>
<protein>
    <recommendedName>
        <fullName evidence="5">Nucleophosmin</fullName>
    </recommendedName>
</protein>
<dbReference type="Ensembl" id="ENSPSNT00000005813.1">
    <property type="protein sequence ID" value="ENSPSNP00000005100.1"/>
    <property type="gene ID" value="ENSPSNG00000003805.1"/>
</dbReference>
<evidence type="ECO:0000259" key="13">
    <source>
        <dbReference type="Pfam" id="PF16276"/>
    </source>
</evidence>